<protein>
    <recommendedName>
        <fullName evidence="1">NACHT domain-containing protein</fullName>
    </recommendedName>
</protein>
<dbReference type="RefSeq" id="WP_112425954.1">
    <property type="nucleotide sequence ID" value="NZ_MCIF01000002.1"/>
</dbReference>
<evidence type="ECO:0000259" key="1">
    <source>
        <dbReference type="PROSITE" id="PS50837"/>
    </source>
</evidence>
<comment type="caution">
    <text evidence="2">The sequence shown here is derived from an EMBL/GenBank/DDBJ whole genome shotgun (WGS) entry which is preliminary data.</text>
</comment>
<dbReference type="Pfam" id="PF00656">
    <property type="entry name" value="Peptidase_C14"/>
    <property type="match status" value="1"/>
</dbReference>
<dbReference type="Gene3D" id="3.40.50.300">
    <property type="entry name" value="P-loop containing nucleotide triphosphate hydrolases"/>
    <property type="match status" value="1"/>
</dbReference>
<dbReference type="EMBL" id="MCIF01000002">
    <property type="protein sequence ID" value="RAQ94227.1"/>
    <property type="molecule type" value="Genomic_DNA"/>
</dbReference>
<accession>A0A328V9B2</accession>
<dbReference type="GO" id="GO:0006508">
    <property type="term" value="P:proteolysis"/>
    <property type="evidence" value="ECO:0007669"/>
    <property type="project" value="InterPro"/>
</dbReference>
<dbReference type="InterPro" id="IPR007111">
    <property type="entry name" value="NACHT_NTPase"/>
</dbReference>
<dbReference type="InterPro" id="IPR052384">
    <property type="entry name" value="TMTC_O-mannosyltransferase"/>
</dbReference>
<proteinExistence type="predicted"/>
<dbReference type="OrthoDB" id="139338at2"/>
<dbReference type="InterPro" id="IPR019734">
    <property type="entry name" value="TPR_rpt"/>
</dbReference>
<dbReference type="InterPro" id="IPR011990">
    <property type="entry name" value="TPR-like_helical_dom_sf"/>
</dbReference>
<keyword evidence="3" id="KW-1185">Reference proteome</keyword>
<dbReference type="GO" id="GO:0035269">
    <property type="term" value="P:protein O-linked glycosylation via mannose"/>
    <property type="evidence" value="ECO:0007669"/>
    <property type="project" value="TreeGrafter"/>
</dbReference>
<name>A0A328V9B2_9CHLR</name>
<feature type="domain" description="NACHT" evidence="1">
    <location>
        <begin position="329"/>
        <end position="468"/>
    </location>
</feature>
<dbReference type="GO" id="GO:0000030">
    <property type="term" value="F:mannosyltransferase activity"/>
    <property type="evidence" value="ECO:0007669"/>
    <property type="project" value="TreeGrafter"/>
</dbReference>
<dbReference type="Pfam" id="PF05729">
    <property type="entry name" value="NACHT"/>
    <property type="match status" value="1"/>
</dbReference>
<dbReference type="GO" id="GO:0004197">
    <property type="term" value="F:cysteine-type endopeptidase activity"/>
    <property type="evidence" value="ECO:0007669"/>
    <property type="project" value="InterPro"/>
</dbReference>
<sequence length="1565" mass="174449">MSPPSSSTSAAPSPDRRLALVIGINGPPAPHRAPLQWTEADACGMAEVLQQNGCGFRLVVPPVVGAQATTEQVRKAVVQLALELQQGDFGLVFFSGHAEALPGEAGLDEVYLVTADFDPAHLKVDSGTHLSFRWLRQVLFEHPRARQILLILDCCYGGTFAESAPDPYRDELQRRLRYYFGEPGERSPAPAGGVRLALTATGLEPAREQDGHGLLTGQLLTILRGEVPEAADEEGNVTFARLFAFLAQALREQGPRFYGAGGELILARHPALAQARWRSRAQDEARQRLRALVRRRNGLYEDRRRSCVGRRTEQEAVWRLVEELLPTGGYVTITGEAGQGKSCLIASLVEARAREQGGEERVAFHFIPLVPPPDYQVTLLKALLARLVLKYQLPDWWLEGESRATLSAALEGVLQEIARRGQQEVLFIDGLDQLPPDAQSGWRDLSFLPQGPGNPPPGIVFVLGTRPNDTLRPLELCKPRREYQLPPLSRGDFTELLHRRGASLTTELAARCYEALEGHALFLDLLARELASRGGQGPAEVEALVERLSSDPEGLFTLALDRLQGEQARWQRVIQPLLGILLVAQEPLTIAALRQLLTLANGGAIDLNEVRQGLQRLGGLLMRDQQGGYTLFHLKWRDYLRSGRGGTDGSPKEPEGLFDEEEERRWHGLLAAWCEQGGLARLWQEGAREEGERERRRYGQRHYVRHLYEARQWERLFAVLDEGSYGRGKVATDPSMGSYAQDLDLGRRAAAAVGERLEEQLEQLPRLWGYTLLRCSLGSRADAYPDAALVVLYQLGQEAKALGLVELLTEPERPADLLIELAEWLAGQPGRLEEGWQRCRRAAQVIAQLSDGWDKARLLIRLGEALSGLHQQQEAERCWLEAERAIASLSEDAYKAAMLVRLGKALTATRPEQAEQCWLQAEQLSFSLANAREKVRTLTSLGEALAKWPPRQQQAERCWQEVERLLASFPDEGWDQVDALIELGKALAGVQYWEKAQQCWVQAEELSALLPSDGWRKVQALSSLAEALIGAQRWSEAERVIASLPENAWRKAEALIALGKALAKVERWQEAEQCWVQAKGLVAILADDIDRVEVLAELAKALAETERWQEAEQCWLQAERLIAVHPIDKAVVLTELSGVLISTQHWEEAEQCWQQAERAIASYTLDNWGKAEVYVQLARTLMRAQRWQDAERCWSQAELLISSLDDEKTAALSRLSEALAHAQRWQDARRVIAALPQDDGRKAVALVTLGKALAEAQRQQEALECWQEAERLIAAIADEEDSWRKVQALSSLAEALIGAQRWSEAERVIASLPENDWRKAEALIALGKALATVERWQDAEQCWVQAKRLAILLTEDSDKVKVLTELATASATIQRWKEAEQCWLQSEQLIAAMPDQEDSWRKMLALSKLAASLAAAERWQDAQRIIASLPDDSSEKAVALTALVEALANARQGQETERCLQEVAQMLIVLPASWQETKALTSLTRVLISYGHEAEALRLIQHAWLRDMRLNEASEYLPAAFPLLTRYPALGMALYNATCWAEAFLQGPSEPSSRSLLRARSSDPA</sequence>
<gene>
    <name evidence="2" type="ORF">A4R35_01705</name>
</gene>
<dbReference type="InterPro" id="IPR027417">
    <property type="entry name" value="P-loop_NTPase"/>
</dbReference>
<evidence type="ECO:0000313" key="3">
    <source>
        <dbReference type="Proteomes" id="UP000248706"/>
    </source>
</evidence>
<organism evidence="2 3">
    <name type="scientific">Thermogemmatispora tikiterensis</name>
    <dbReference type="NCBI Taxonomy" id="1825093"/>
    <lineage>
        <taxon>Bacteria</taxon>
        <taxon>Bacillati</taxon>
        <taxon>Chloroflexota</taxon>
        <taxon>Ktedonobacteria</taxon>
        <taxon>Thermogemmatisporales</taxon>
        <taxon>Thermogemmatisporaceae</taxon>
        <taxon>Thermogemmatispora</taxon>
    </lineage>
</organism>
<dbReference type="PROSITE" id="PS50837">
    <property type="entry name" value="NACHT"/>
    <property type="match status" value="1"/>
</dbReference>
<dbReference type="SUPFAM" id="SSF48452">
    <property type="entry name" value="TPR-like"/>
    <property type="match status" value="5"/>
</dbReference>
<dbReference type="PANTHER" id="PTHR44216">
    <property type="entry name" value="PROTEIN O-MANNOSYL-TRANSFERASE TMTC2"/>
    <property type="match status" value="1"/>
</dbReference>
<dbReference type="Gene3D" id="3.40.50.1460">
    <property type="match status" value="1"/>
</dbReference>
<dbReference type="Gene3D" id="1.25.40.10">
    <property type="entry name" value="Tetratricopeptide repeat domain"/>
    <property type="match status" value="5"/>
</dbReference>
<dbReference type="Proteomes" id="UP000248706">
    <property type="component" value="Unassembled WGS sequence"/>
</dbReference>
<reference evidence="2 3" key="1">
    <citation type="submission" date="2016-08" db="EMBL/GenBank/DDBJ databases">
        <title>Analysis of Carbohydrate Active Enzymes in Thermogemmatispora T81 Reveals Carbohydrate Degradation Ability.</title>
        <authorList>
            <person name="Tomazini A."/>
            <person name="Lal S."/>
            <person name="Stott M."/>
            <person name="Henrissat B."/>
            <person name="Polikarpov I."/>
            <person name="Sparling R."/>
            <person name="Levin D.B."/>
        </authorList>
    </citation>
    <scope>NUCLEOTIDE SEQUENCE [LARGE SCALE GENOMIC DNA]</scope>
    <source>
        <strain evidence="2 3">T81</strain>
    </source>
</reference>
<dbReference type="PANTHER" id="PTHR44216:SF3">
    <property type="entry name" value="PROTEIN O-MANNOSYL-TRANSFERASE TMTC2"/>
    <property type="match status" value="1"/>
</dbReference>
<dbReference type="InterPro" id="IPR011600">
    <property type="entry name" value="Pept_C14_caspase"/>
</dbReference>
<evidence type="ECO:0000313" key="2">
    <source>
        <dbReference type="EMBL" id="RAQ94227.1"/>
    </source>
</evidence>
<dbReference type="SUPFAM" id="SSF52540">
    <property type="entry name" value="P-loop containing nucleoside triphosphate hydrolases"/>
    <property type="match status" value="1"/>
</dbReference>
<dbReference type="SMART" id="SM00028">
    <property type="entry name" value="TPR"/>
    <property type="match status" value="9"/>
</dbReference>